<feature type="domain" description="FAD-binding" evidence="4">
    <location>
        <begin position="3"/>
        <end position="333"/>
    </location>
</feature>
<dbReference type="OrthoDB" id="8670884at2"/>
<dbReference type="EMBL" id="MVHT01000118">
    <property type="protein sequence ID" value="ORA95021.1"/>
    <property type="molecule type" value="Genomic_DNA"/>
</dbReference>
<dbReference type="GO" id="GO:0071949">
    <property type="term" value="F:FAD binding"/>
    <property type="evidence" value="ECO:0007669"/>
    <property type="project" value="InterPro"/>
</dbReference>
<dbReference type="PANTHER" id="PTHR43004">
    <property type="entry name" value="TRK SYSTEM POTASSIUM UPTAKE PROTEIN"/>
    <property type="match status" value="1"/>
</dbReference>
<reference evidence="5 6" key="1">
    <citation type="submission" date="2017-02" db="EMBL/GenBank/DDBJ databases">
        <title>The new phylogeny of genus Mycobacterium.</title>
        <authorList>
            <person name="Tortoli E."/>
            <person name="Trovato A."/>
            <person name="Cirillo D.M."/>
        </authorList>
    </citation>
    <scope>NUCLEOTIDE SEQUENCE [LARGE SCALE GENOMIC DNA]</scope>
    <source>
        <strain evidence="5 6">DSM 44049</strain>
    </source>
</reference>
<gene>
    <name evidence="5" type="ORF">BST27_27220</name>
</gene>
<keyword evidence="5" id="KW-0503">Monooxygenase</keyword>
<dbReference type="GO" id="GO:0016709">
    <property type="term" value="F:oxidoreductase activity, acting on paired donors, with incorporation or reduction of molecular oxygen, NAD(P)H as one donor, and incorporation of one atom of oxygen"/>
    <property type="evidence" value="ECO:0007669"/>
    <property type="project" value="UniProtKB-ARBA"/>
</dbReference>
<evidence type="ECO:0000256" key="2">
    <source>
        <dbReference type="ARBA" id="ARBA00022630"/>
    </source>
</evidence>
<dbReference type="SUPFAM" id="SSF51905">
    <property type="entry name" value="FAD/NAD(P)-binding domain"/>
    <property type="match status" value="1"/>
</dbReference>
<dbReference type="STRING" id="28445.BHQ20_28255"/>
<sequence length="380" mass="40655">MNETDVLIVGAGPTGITLAASLLSQGIQAVVVDKLPSGANTSRAAAVNARTLEVLEDLDVSWRLVKAGLVAPRFTMRQGAQPLISIDFSGLPTQYPYTLMISQAETERLLEERLDELGGNVIRPKTLSDVVQDDDGVTATFDDGDTIRARYLVGADGMHSTVRRHAGIGFTGGEFAESFVLADVRVSGEAPTAEVILFYGTDGLTVLAPLPDDIFRIVAPVPDAPQVPTAPFVQHLLDTRGFGPGRVVVTELLWGSRFKIHHRVADTYRAGRLLLAGDAAHVHSPAGGQGMNLGITDAVALAAALAEVLRGGPEAALDAYSRQQRARAQQVLSLTGRLTRVSTLPRPLRPVRNAAIRLAAHIPTVRRRLAWRLSGLVNRD</sequence>
<comment type="cofactor">
    <cofactor evidence="1">
        <name>FAD</name>
        <dbReference type="ChEBI" id="CHEBI:57692"/>
    </cofactor>
</comment>
<accession>A0A1E3S5G2</accession>
<keyword evidence="2" id="KW-0285">Flavoprotein</keyword>
<evidence type="ECO:0000259" key="4">
    <source>
        <dbReference type="Pfam" id="PF01494"/>
    </source>
</evidence>
<protein>
    <submittedName>
        <fullName evidence="5">Pentachlorophenol monooxygenase</fullName>
    </submittedName>
</protein>
<evidence type="ECO:0000313" key="5">
    <source>
        <dbReference type="EMBL" id="ORA95021.1"/>
    </source>
</evidence>
<evidence type="ECO:0000313" key="6">
    <source>
        <dbReference type="Proteomes" id="UP000192739"/>
    </source>
</evidence>
<keyword evidence="6" id="KW-1185">Reference proteome</keyword>
<dbReference type="PANTHER" id="PTHR43004:SF19">
    <property type="entry name" value="BINDING MONOOXYGENASE, PUTATIVE (JCVI)-RELATED"/>
    <property type="match status" value="1"/>
</dbReference>
<dbReference type="InterPro" id="IPR050641">
    <property type="entry name" value="RIFMO-like"/>
</dbReference>
<dbReference type="Pfam" id="PF01494">
    <property type="entry name" value="FAD_binding_3"/>
    <property type="match status" value="1"/>
</dbReference>
<keyword evidence="3" id="KW-0274">FAD</keyword>
<dbReference type="AlphaFoldDB" id="A0A1E3S5G2"/>
<comment type="caution">
    <text evidence="5">The sequence shown here is derived from an EMBL/GenBank/DDBJ whole genome shotgun (WGS) entry which is preliminary data.</text>
</comment>
<dbReference type="InterPro" id="IPR002938">
    <property type="entry name" value="FAD-bd"/>
</dbReference>
<dbReference type="RefSeq" id="WP_069422460.1">
    <property type="nucleotide sequence ID" value="NZ_CBCRZH010000078.1"/>
</dbReference>
<dbReference type="Proteomes" id="UP000192739">
    <property type="component" value="Unassembled WGS sequence"/>
</dbReference>
<organism evidence="5 6">
    <name type="scientific">Mycobacterium intermedium</name>
    <dbReference type="NCBI Taxonomy" id="28445"/>
    <lineage>
        <taxon>Bacteria</taxon>
        <taxon>Bacillati</taxon>
        <taxon>Actinomycetota</taxon>
        <taxon>Actinomycetes</taxon>
        <taxon>Mycobacteriales</taxon>
        <taxon>Mycobacteriaceae</taxon>
        <taxon>Mycobacterium</taxon>
        <taxon>Mycobacterium simiae complex</taxon>
    </lineage>
</organism>
<keyword evidence="5" id="KW-0560">Oxidoreductase</keyword>
<name>A0A1E3S5G2_MYCIE</name>
<proteinExistence type="predicted"/>
<dbReference type="Gene3D" id="3.50.50.60">
    <property type="entry name" value="FAD/NAD(P)-binding domain"/>
    <property type="match status" value="1"/>
</dbReference>
<dbReference type="PRINTS" id="PR00420">
    <property type="entry name" value="RNGMNOXGNASE"/>
</dbReference>
<evidence type="ECO:0000256" key="1">
    <source>
        <dbReference type="ARBA" id="ARBA00001974"/>
    </source>
</evidence>
<dbReference type="InterPro" id="IPR036188">
    <property type="entry name" value="FAD/NAD-bd_sf"/>
</dbReference>
<dbReference type="Gene3D" id="3.30.70.2450">
    <property type="match status" value="1"/>
</dbReference>
<evidence type="ECO:0000256" key="3">
    <source>
        <dbReference type="ARBA" id="ARBA00022827"/>
    </source>
</evidence>